<dbReference type="GO" id="GO:0005946">
    <property type="term" value="C:alpha,alpha-trehalose-phosphate synthase complex (UDP-forming)"/>
    <property type="evidence" value="ECO:0007669"/>
    <property type="project" value="TreeGrafter"/>
</dbReference>
<dbReference type="Proteomes" id="UP001172673">
    <property type="component" value="Unassembled WGS sequence"/>
</dbReference>
<gene>
    <name evidence="1" type="primary">TPS1_2</name>
    <name evidence="1" type="ORF">H2200_011695</name>
</gene>
<dbReference type="GO" id="GO:0005829">
    <property type="term" value="C:cytosol"/>
    <property type="evidence" value="ECO:0007669"/>
    <property type="project" value="TreeGrafter"/>
</dbReference>
<evidence type="ECO:0000313" key="2">
    <source>
        <dbReference type="Proteomes" id="UP001172673"/>
    </source>
</evidence>
<dbReference type="EMBL" id="JAPDRK010000021">
    <property type="protein sequence ID" value="KAJ9603509.1"/>
    <property type="molecule type" value="Genomic_DNA"/>
</dbReference>
<dbReference type="PANTHER" id="PTHR10788:SF106">
    <property type="entry name" value="BCDNA.GH08860"/>
    <property type="match status" value="1"/>
</dbReference>
<dbReference type="Pfam" id="PF00982">
    <property type="entry name" value="Glyco_transf_20"/>
    <property type="match status" value="1"/>
</dbReference>
<name>A0AA38WYI3_9EURO</name>
<protein>
    <submittedName>
        <fullName evidence="1">Trehalose-6-P synthase/phosphatase complex synthase subunit</fullName>
    </submittedName>
</protein>
<dbReference type="SUPFAM" id="SSF53756">
    <property type="entry name" value="UDP-Glycosyltransferase/glycogen phosphorylase"/>
    <property type="match status" value="1"/>
</dbReference>
<accession>A0AA38WYI3</accession>
<sequence length="241" mass="27701">METPPPSPDSLRATSPPADQCLIVVSNRLPVTIERRDNGSYSFKESSRGLAIGMSGVKREFEMVWYGWPGIEIPLEERPKISKSLREEHHAIPVLVDEDLAEAYYNGFSNSTLWPLLHYQSNAMRFRQDEWEAYHKVNQRFAETLATDIRDGDLIRIHDYHLMLLPQMLSEAALKLGKKVTIGFFLHTPFPRGDMFKVLPVWDKVLEGLLRCKTIGFHTQTYAQNFARTCCDYLLETPEPS</sequence>
<dbReference type="GO" id="GO:0004805">
    <property type="term" value="F:trehalose-phosphatase activity"/>
    <property type="evidence" value="ECO:0007669"/>
    <property type="project" value="TreeGrafter"/>
</dbReference>
<dbReference type="PANTHER" id="PTHR10788">
    <property type="entry name" value="TREHALOSE-6-PHOSPHATE SYNTHASE"/>
    <property type="match status" value="1"/>
</dbReference>
<proteinExistence type="predicted"/>
<keyword evidence="2" id="KW-1185">Reference proteome</keyword>
<evidence type="ECO:0000313" key="1">
    <source>
        <dbReference type="EMBL" id="KAJ9603509.1"/>
    </source>
</evidence>
<dbReference type="GO" id="GO:0005992">
    <property type="term" value="P:trehalose biosynthetic process"/>
    <property type="evidence" value="ECO:0007669"/>
    <property type="project" value="InterPro"/>
</dbReference>
<reference evidence="1" key="1">
    <citation type="submission" date="2022-10" db="EMBL/GenBank/DDBJ databases">
        <title>Culturing micro-colonial fungi from biological soil crusts in the Mojave desert and describing Neophaeococcomyces mojavensis, and introducing the new genera and species Taxawa tesnikishii.</title>
        <authorList>
            <person name="Kurbessoian T."/>
            <person name="Stajich J.E."/>
        </authorList>
    </citation>
    <scope>NUCLEOTIDE SEQUENCE</scope>
    <source>
        <strain evidence="1">TK_41</strain>
    </source>
</reference>
<dbReference type="Gene3D" id="3.40.50.2000">
    <property type="entry name" value="Glycogen Phosphorylase B"/>
    <property type="match status" value="1"/>
</dbReference>
<dbReference type="AlphaFoldDB" id="A0AA38WYI3"/>
<organism evidence="1 2">
    <name type="scientific">Cladophialophora chaetospira</name>
    <dbReference type="NCBI Taxonomy" id="386627"/>
    <lineage>
        <taxon>Eukaryota</taxon>
        <taxon>Fungi</taxon>
        <taxon>Dikarya</taxon>
        <taxon>Ascomycota</taxon>
        <taxon>Pezizomycotina</taxon>
        <taxon>Eurotiomycetes</taxon>
        <taxon>Chaetothyriomycetidae</taxon>
        <taxon>Chaetothyriales</taxon>
        <taxon>Herpotrichiellaceae</taxon>
        <taxon>Cladophialophora</taxon>
    </lineage>
</organism>
<dbReference type="InterPro" id="IPR001830">
    <property type="entry name" value="Glyco_trans_20"/>
</dbReference>
<comment type="caution">
    <text evidence="1">The sequence shown here is derived from an EMBL/GenBank/DDBJ whole genome shotgun (WGS) entry which is preliminary data.</text>
</comment>
<dbReference type="GO" id="GO:0003825">
    <property type="term" value="F:alpha,alpha-trehalose-phosphate synthase (UDP-forming) activity"/>
    <property type="evidence" value="ECO:0007669"/>
    <property type="project" value="TreeGrafter"/>
</dbReference>
<dbReference type="GO" id="GO:0034605">
    <property type="term" value="P:cellular response to heat"/>
    <property type="evidence" value="ECO:0007669"/>
    <property type="project" value="TreeGrafter"/>
</dbReference>